<protein>
    <recommendedName>
        <fullName evidence="4">3-dehydroquinate dehydratase</fullName>
        <shortName evidence="4">3-dehydroquinase</shortName>
        <ecNumber evidence="4">4.2.1.10</ecNumber>
    </recommendedName>
    <alternativeName>
        <fullName evidence="4">Type I DHQase</fullName>
    </alternativeName>
    <alternativeName>
        <fullName evidence="4">Type I dehydroquinase</fullName>
        <shortName evidence="4">DHQ1</shortName>
    </alternativeName>
</protein>
<gene>
    <name evidence="4 5" type="primary">aroD</name>
    <name evidence="5" type="ORF">NCAV_0388</name>
</gene>
<dbReference type="GO" id="GO:0009073">
    <property type="term" value="P:aromatic amino acid family biosynthetic process"/>
    <property type="evidence" value="ECO:0007669"/>
    <property type="project" value="UniProtKB-KW"/>
</dbReference>
<dbReference type="InterPro" id="IPR001381">
    <property type="entry name" value="DHquinase_I"/>
</dbReference>
<keyword evidence="6" id="KW-1185">Reference proteome</keyword>
<dbReference type="HAMAP" id="MF_00214">
    <property type="entry name" value="AroD"/>
    <property type="match status" value="1"/>
</dbReference>
<dbReference type="Proteomes" id="UP000236248">
    <property type="component" value="Chromosome NCAV"/>
</dbReference>
<keyword evidence="4" id="KW-0028">Amino-acid biosynthesis</keyword>
<comment type="function">
    <text evidence="4">Involved in the third step of the chorismate pathway, which leads to the biosynthesis of aromatic amino acids. Catalyzes the cis-dehydration of 3-dehydroquinate (DHQ) and introduces the first double bond of the aromatic ring to yield 3-dehydroshikimate.</text>
</comment>
<feature type="binding site" evidence="4">
    <location>
        <position position="197"/>
    </location>
    <ligand>
        <name>3-dehydroquinate</name>
        <dbReference type="ChEBI" id="CHEBI:32364"/>
    </ligand>
</feature>
<feature type="active site" description="Schiff-base intermediate with substrate" evidence="4">
    <location>
        <position position="151"/>
    </location>
</feature>
<dbReference type="EMBL" id="LT981265">
    <property type="protein sequence ID" value="SPC33582.1"/>
    <property type="molecule type" value="Genomic_DNA"/>
</dbReference>
<feature type="binding site" evidence="4">
    <location>
        <position position="220"/>
    </location>
    <ligand>
        <name>3-dehydroquinate</name>
        <dbReference type="ChEBI" id="CHEBI:32364"/>
    </ligand>
</feature>
<dbReference type="EC" id="4.2.1.10" evidence="4"/>
<feature type="binding site" evidence="4">
    <location>
        <position position="10"/>
    </location>
    <ligand>
        <name>3-dehydroquinate</name>
        <dbReference type="ChEBI" id="CHEBI:32364"/>
    </ligand>
</feature>
<dbReference type="InterPro" id="IPR013785">
    <property type="entry name" value="Aldolase_TIM"/>
</dbReference>
<sequence>MIISYKICTSIQARDSSRSLALDVARAFNEGSDMVEVRFDYSSKEAINDLLDVVMEHRDRMIFTCRSRDEGGAFNGSEAERLMVLKRLASFRPMLLDVEYKTVERDEELYDHLRALNCDLLISYHDFNNTPSRNRLAEIMDGMLKYSRNVKIVTMAKSVEDNESILSLYDIIKDKYKKKDGIQLVAFCMGEHGLASRVLCTMLGAPYTYAALDKPLAPSQLTLRQMRMIYKVMDENGYAKSIRNDRYTIDMVARLIGSVLHDMHG</sequence>
<name>A0A2K5APL1_9ARCH</name>
<comment type="similarity">
    <text evidence="4">Belongs to the type-I 3-dehydroquinase family.</text>
</comment>
<keyword evidence="2 4" id="KW-0456">Lyase</keyword>
<feature type="binding site" evidence="4">
    <location>
        <position position="66"/>
    </location>
    <ligand>
        <name>3-dehydroquinate</name>
        <dbReference type="ChEBI" id="CHEBI:32364"/>
    </ligand>
</feature>
<dbReference type="GO" id="GO:0046279">
    <property type="term" value="P:3,4-dihydroxybenzoate biosynthetic process"/>
    <property type="evidence" value="ECO:0007669"/>
    <property type="project" value="TreeGrafter"/>
</dbReference>
<dbReference type="UniPathway" id="UPA00053">
    <property type="reaction ID" value="UER00086"/>
</dbReference>
<dbReference type="GO" id="GO:0009423">
    <property type="term" value="P:chorismate biosynthetic process"/>
    <property type="evidence" value="ECO:0007669"/>
    <property type="project" value="UniProtKB-UniRule"/>
</dbReference>
<proteinExistence type="inferred from homology"/>
<accession>A0A2K5APL1</accession>
<evidence type="ECO:0000256" key="2">
    <source>
        <dbReference type="ARBA" id="ARBA00023239"/>
    </source>
</evidence>
<dbReference type="GO" id="GO:0008652">
    <property type="term" value="P:amino acid biosynthetic process"/>
    <property type="evidence" value="ECO:0007669"/>
    <property type="project" value="UniProtKB-KW"/>
</dbReference>
<comment type="catalytic activity">
    <reaction evidence="1 4">
        <text>3-dehydroquinate = 3-dehydroshikimate + H2O</text>
        <dbReference type="Rhea" id="RHEA:21096"/>
        <dbReference type="ChEBI" id="CHEBI:15377"/>
        <dbReference type="ChEBI" id="CHEBI:16630"/>
        <dbReference type="ChEBI" id="CHEBI:32364"/>
        <dbReference type="EC" id="4.2.1.10"/>
    </reaction>
</comment>
<dbReference type="GeneID" id="41594486"/>
<feature type="binding site" evidence="4">
    <location>
        <begin position="36"/>
        <end position="38"/>
    </location>
    <ligand>
        <name>3-dehydroquinate</name>
        <dbReference type="ChEBI" id="CHEBI:32364"/>
    </ligand>
</feature>
<dbReference type="GO" id="GO:0003855">
    <property type="term" value="F:3-dehydroquinate dehydratase activity"/>
    <property type="evidence" value="ECO:0007669"/>
    <property type="project" value="UniProtKB-UniRule"/>
</dbReference>
<keyword evidence="4" id="KW-0057">Aromatic amino acid biosynthesis</keyword>
<dbReference type="Pfam" id="PF01487">
    <property type="entry name" value="DHquinase_I"/>
    <property type="match status" value="1"/>
</dbReference>
<dbReference type="AlphaFoldDB" id="A0A2K5APL1"/>
<dbReference type="KEGG" id="ncv:NCAV_0388"/>
<evidence type="ECO:0000256" key="3">
    <source>
        <dbReference type="ARBA" id="ARBA00023270"/>
    </source>
</evidence>
<evidence type="ECO:0000256" key="1">
    <source>
        <dbReference type="ARBA" id="ARBA00001864"/>
    </source>
</evidence>
<dbReference type="CDD" id="cd00502">
    <property type="entry name" value="DHQase_I"/>
    <property type="match status" value="1"/>
</dbReference>
<reference evidence="6" key="1">
    <citation type="submission" date="2018-01" db="EMBL/GenBank/DDBJ databases">
        <authorList>
            <person name="Kerou L M."/>
        </authorList>
    </citation>
    <scope>NUCLEOTIDE SEQUENCE [LARGE SCALE GENOMIC DNA]</scope>
    <source>
        <strain evidence="6">SCU2</strain>
    </source>
</reference>
<dbReference type="SUPFAM" id="SSF51569">
    <property type="entry name" value="Aldolase"/>
    <property type="match status" value="1"/>
</dbReference>
<comment type="pathway">
    <text evidence="4">Metabolic intermediate biosynthesis; chorismate biosynthesis; chorismate from D-erythrose 4-phosphate and phosphoenolpyruvate: step 3/7.</text>
</comment>
<dbReference type="InterPro" id="IPR050146">
    <property type="entry name" value="Type-I_3-dehydroquinase"/>
</dbReference>
<organism evidence="5 6">
    <name type="scientific">Candidatus Nitrosocaldus cavascurensis</name>
    <dbReference type="NCBI Taxonomy" id="2058097"/>
    <lineage>
        <taxon>Archaea</taxon>
        <taxon>Nitrososphaerota</taxon>
        <taxon>Nitrososphaeria</taxon>
        <taxon>Candidatus Nitrosocaldales</taxon>
        <taxon>Candidatus Nitrosocaldaceae</taxon>
        <taxon>Candidatus Nitrosocaldus</taxon>
    </lineage>
</organism>
<evidence type="ECO:0000313" key="6">
    <source>
        <dbReference type="Proteomes" id="UP000236248"/>
    </source>
</evidence>
<dbReference type="Gene3D" id="3.20.20.70">
    <property type="entry name" value="Aldolase class I"/>
    <property type="match status" value="1"/>
</dbReference>
<evidence type="ECO:0000313" key="5">
    <source>
        <dbReference type="EMBL" id="SPC33582.1"/>
    </source>
</evidence>
<comment type="subunit">
    <text evidence="4">Homodimer.</text>
</comment>
<keyword evidence="3 4" id="KW-0704">Schiff base</keyword>
<evidence type="ECO:0000256" key="4">
    <source>
        <dbReference type="HAMAP-Rule" id="MF_00214"/>
    </source>
</evidence>
<feature type="active site" description="Proton donor/acceptor" evidence="4">
    <location>
        <position position="125"/>
    </location>
</feature>
<dbReference type="PANTHER" id="PTHR43699:SF1">
    <property type="entry name" value="3-DEHYDROQUINATE DEHYDRATASE"/>
    <property type="match status" value="1"/>
</dbReference>
<dbReference type="PANTHER" id="PTHR43699">
    <property type="entry name" value="3-DEHYDROQUINATE DEHYDRATASE"/>
    <property type="match status" value="1"/>
</dbReference>
<dbReference type="NCBIfam" id="TIGR01093">
    <property type="entry name" value="aroD"/>
    <property type="match status" value="1"/>
</dbReference>
<comment type="caution">
    <text evidence="4">Lacks conserved residue(s) required for the propagation of feature annotation.</text>
</comment>
<dbReference type="RefSeq" id="WP_103287583.1">
    <property type="nucleotide sequence ID" value="NZ_LT981265.1"/>
</dbReference>